<sequence>MSQNEQPSRHGFLRLVGGSVQESWSRLRRRCASAAEPPRSGAGGVEPPAGAGATSLWLMRTTVHEEPGALAELCTALARGRIDIVSLQTFPLGPRPADSSTAADTPSPSGGRLDADAGHLPEQSIDEFVLRAPREVEAAELHRLIEAAGGRHTWAERADEDSLVDIPTRVLQLATRTALDTAELPLVLRQLLGRCTIRSVPRVSPSGRRTDPEVLDVPPEGRWEGTVLRLRDPAGGVLVIERPQLPFAPSEFARARALVELDRQLGAGKRVPHSPDSVTLSGGPSVTVRRADTRDVDAALALHGRCSRETLSKRYHGPVADADSFLTHLLSPRFGRSLAVETAPGEFAALGHLLWDGEETEVALLVEDAWQHRGLGGELLRRLVEMALEDGAGSVYAVTQASNTAMVAAMRGLGLPLDYQIEEGTLVVTAQLSGAAPAVRALSCAPSVSD</sequence>
<dbReference type="CDD" id="cd04301">
    <property type="entry name" value="NAT_SF"/>
    <property type="match status" value="1"/>
</dbReference>
<name>A0ABQ2MKJ5_9ACTN</name>
<dbReference type="InterPro" id="IPR016181">
    <property type="entry name" value="Acyl_CoA_acyltransferase"/>
</dbReference>
<reference evidence="4" key="1">
    <citation type="journal article" date="2019" name="Int. J. Syst. Evol. Microbiol.">
        <title>The Global Catalogue of Microorganisms (GCM) 10K type strain sequencing project: providing services to taxonomists for standard genome sequencing and annotation.</title>
        <authorList>
            <consortium name="The Broad Institute Genomics Platform"/>
            <consortium name="The Broad Institute Genome Sequencing Center for Infectious Disease"/>
            <person name="Wu L."/>
            <person name="Ma J."/>
        </authorList>
    </citation>
    <scope>NUCLEOTIDE SEQUENCE [LARGE SCALE GENOMIC DNA]</scope>
    <source>
        <strain evidence="4">CGMCC 4.7178</strain>
    </source>
</reference>
<proteinExistence type="predicted"/>
<evidence type="ECO:0000259" key="2">
    <source>
        <dbReference type="PROSITE" id="PS51186"/>
    </source>
</evidence>
<gene>
    <name evidence="3" type="ORF">GCM10012287_42750</name>
</gene>
<dbReference type="SUPFAM" id="SSF55729">
    <property type="entry name" value="Acyl-CoA N-acyltransferases (Nat)"/>
    <property type="match status" value="1"/>
</dbReference>
<dbReference type="InterPro" id="IPR000182">
    <property type="entry name" value="GNAT_dom"/>
</dbReference>
<dbReference type="Proteomes" id="UP000631535">
    <property type="component" value="Unassembled WGS sequence"/>
</dbReference>
<protein>
    <recommendedName>
        <fullName evidence="2">N-acetyltransferase domain-containing protein</fullName>
    </recommendedName>
</protein>
<organism evidence="3 4">
    <name type="scientific">Streptomyces daqingensis</name>
    <dbReference type="NCBI Taxonomy" id="1472640"/>
    <lineage>
        <taxon>Bacteria</taxon>
        <taxon>Bacillati</taxon>
        <taxon>Actinomycetota</taxon>
        <taxon>Actinomycetes</taxon>
        <taxon>Kitasatosporales</taxon>
        <taxon>Streptomycetaceae</taxon>
        <taxon>Streptomyces</taxon>
    </lineage>
</organism>
<dbReference type="CDD" id="cd02116">
    <property type="entry name" value="ACT"/>
    <property type="match status" value="1"/>
</dbReference>
<accession>A0ABQ2MKJ5</accession>
<feature type="region of interest" description="Disordered" evidence="1">
    <location>
        <begin position="93"/>
        <end position="118"/>
    </location>
</feature>
<comment type="caution">
    <text evidence="3">The sequence shown here is derived from an EMBL/GenBank/DDBJ whole genome shotgun (WGS) entry which is preliminary data.</text>
</comment>
<dbReference type="Pfam" id="PF00583">
    <property type="entry name" value="Acetyltransf_1"/>
    <property type="match status" value="1"/>
</dbReference>
<evidence type="ECO:0000313" key="3">
    <source>
        <dbReference type="EMBL" id="GGO54248.1"/>
    </source>
</evidence>
<dbReference type="Gene3D" id="3.40.630.30">
    <property type="match status" value="1"/>
</dbReference>
<feature type="domain" description="N-acetyltransferase" evidence="2">
    <location>
        <begin position="286"/>
        <end position="443"/>
    </location>
</feature>
<dbReference type="EMBL" id="BMMP01000014">
    <property type="protein sequence ID" value="GGO54248.1"/>
    <property type="molecule type" value="Genomic_DNA"/>
</dbReference>
<keyword evidence="4" id="KW-1185">Reference proteome</keyword>
<dbReference type="PROSITE" id="PS51186">
    <property type="entry name" value="GNAT"/>
    <property type="match status" value="1"/>
</dbReference>
<evidence type="ECO:0000256" key="1">
    <source>
        <dbReference type="SAM" id="MobiDB-lite"/>
    </source>
</evidence>
<feature type="compositionally biased region" description="Polar residues" evidence="1">
    <location>
        <begin position="98"/>
        <end position="108"/>
    </location>
</feature>
<evidence type="ECO:0000313" key="4">
    <source>
        <dbReference type="Proteomes" id="UP000631535"/>
    </source>
</evidence>